<feature type="domain" description="Fibronectin type-III" evidence="4">
    <location>
        <begin position="384"/>
        <end position="477"/>
    </location>
</feature>
<dbReference type="InterPro" id="IPR023332">
    <property type="entry name" value="Proteasome_alpha-type"/>
</dbReference>
<dbReference type="AlphaFoldDB" id="A0A8S2KZ04"/>
<evidence type="ECO:0000256" key="2">
    <source>
        <dbReference type="PROSITE-ProRule" id="PRU00808"/>
    </source>
</evidence>
<feature type="compositionally biased region" description="Basic and acidic residues" evidence="3">
    <location>
        <begin position="60"/>
        <end position="77"/>
    </location>
</feature>
<dbReference type="PROSITE" id="PS50853">
    <property type="entry name" value="FN3"/>
    <property type="match status" value="1"/>
</dbReference>
<dbReference type="Pfam" id="PF00041">
    <property type="entry name" value="fn3"/>
    <property type="match status" value="1"/>
</dbReference>
<dbReference type="PROSITE" id="PS51475">
    <property type="entry name" value="PROTEASOME_ALPHA_2"/>
    <property type="match status" value="1"/>
</dbReference>
<dbReference type="Gene3D" id="2.60.40.10">
    <property type="entry name" value="Immunoglobulins"/>
    <property type="match status" value="1"/>
</dbReference>
<dbReference type="Gene3D" id="3.60.20.10">
    <property type="entry name" value="Glutamine Phosphoribosylpyrophosphate, subunit 1, domain 1"/>
    <property type="match status" value="1"/>
</dbReference>
<dbReference type="InterPro" id="IPR050115">
    <property type="entry name" value="Proteasome_alpha"/>
</dbReference>
<dbReference type="SUPFAM" id="SSF56235">
    <property type="entry name" value="N-terminal nucleophile aminohydrolases (Ntn hydrolases)"/>
    <property type="match status" value="1"/>
</dbReference>
<name>A0A8S2KZ04_9BILA</name>
<evidence type="ECO:0000313" key="5">
    <source>
        <dbReference type="EMBL" id="CAF3874059.1"/>
    </source>
</evidence>
<dbReference type="InterPro" id="IPR001353">
    <property type="entry name" value="Proteasome_sua/b"/>
</dbReference>
<keyword evidence="1 2" id="KW-0647">Proteasome</keyword>
<dbReference type="InterPro" id="IPR013783">
    <property type="entry name" value="Ig-like_fold"/>
</dbReference>
<protein>
    <recommendedName>
        <fullName evidence="4">Fibronectin type-III domain-containing protein</fullName>
    </recommendedName>
</protein>
<gene>
    <name evidence="5" type="ORF">BYL167_LOCUS7081</name>
</gene>
<comment type="similarity">
    <text evidence="2">Belongs to the peptidase T1A family.</text>
</comment>
<dbReference type="InterPro" id="IPR029055">
    <property type="entry name" value="Ntn_hydrolases_N"/>
</dbReference>
<accession>A0A8S2KZ04</accession>
<organism evidence="5 6">
    <name type="scientific">Rotaria magnacalcarata</name>
    <dbReference type="NCBI Taxonomy" id="392030"/>
    <lineage>
        <taxon>Eukaryota</taxon>
        <taxon>Metazoa</taxon>
        <taxon>Spiralia</taxon>
        <taxon>Gnathifera</taxon>
        <taxon>Rotifera</taxon>
        <taxon>Eurotatoria</taxon>
        <taxon>Bdelloidea</taxon>
        <taxon>Philodinida</taxon>
        <taxon>Philodinidae</taxon>
        <taxon>Rotaria</taxon>
    </lineage>
</organism>
<dbReference type="CDD" id="cd00063">
    <property type="entry name" value="FN3"/>
    <property type="match status" value="1"/>
</dbReference>
<dbReference type="SUPFAM" id="SSF49265">
    <property type="entry name" value="Fibronectin type III"/>
    <property type="match status" value="1"/>
</dbReference>
<dbReference type="EMBL" id="CAJOBH010001798">
    <property type="protein sequence ID" value="CAF3874059.1"/>
    <property type="molecule type" value="Genomic_DNA"/>
</dbReference>
<dbReference type="InterPro" id="IPR003961">
    <property type="entry name" value="FN3_dom"/>
</dbReference>
<sequence>MSALCRFVLPSTLSTIEEACASEFNEYKKRMKEISHNKSSNKRFASTTGGLTTNSTNSHDSSHHQKDAIRNPEQAKEAAKKLVQSGIIKVQAQGKDQGFKRATSTNAGQERLVKKMTLTPNSSSPSSSISNQTNPFQSVPFVSPSSTPKFVNTNSHESKRRVDKLLDPSSVTHLHAITPTIGCLMTGMVADSRWQVQRARYEAASWKYKFGFNIPVDAICRRIADISQVYTQEAEMRPLGCSMILFGMDEEKGPMLYKTDPAGYFCGFRATSAGVKQTEANNFLEKRIKKKSDLTYEEAIELAVSTLASVLSTDLKPSEIEIGVVTKDNVKFRVLTENIKAIIVWMETVKLLFFIYCLAITTLNTNSSPTNGRVLSSRSDPSVRDRLPQIEMNATSHSILMTLHPMTTNDGTVKGFRLQYGINYPYQHSIHINKNQTSVFIDNLKPNQKYIFSLIALNENNDTVVPEQFYDFQMPSEGNF</sequence>
<dbReference type="InterPro" id="IPR036116">
    <property type="entry name" value="FN3_sf"/>
</dbReference>
<dbReference type="GO" id="GO:0051603">
    <property type="term" value="P:proteolysis involved in protein catabolic process"/>
    <property type="evidence" value="ECO:0007669"/>
    <property type="project" value="InterPro"/>
</dbReference>
<dbReference type="PANTHER" id="PTHR11599">
    <property type="entry name" value="PROTEASOME SUBUNIT ALPHA/BETA"/>
    <property type="match status" value="1"/>
</dbReference>
<evidence type="ECO:0000256" key="3">
    <source>
        <dbReference type="SAM" id="MobiDB-lite"/>
    </source>
</evidence>
<evidence type="ECO:0000256" key="1">
    <source>
        <dbReference type="ARBA" id="ARBA00022942"/>
    </source>
</evidence>
<dbReference type="GO" id="GO:0019773">
    <property type="term" value="C:proteasome core complex, alpha-subunit complex"/>
    <property type="evidence" value="ECO:0007669"/>
    <property type="project" value="UniProtKB-UniRule"/>
</dbReference>
<proteinExistence type="inferred from homology"/>
<feature type="compositionally biased region" description="Low complexity" evidence="3">
    <location>
        <begin position="46"/>
        <end position="59"/>
    </location>
</feature>
<evidence type="ECO:0000313" key="6">
    <source>
        <dbReference type="Proteomes" id="UP000681967"/>
    </source>
</evidence>
<evidence type="ECO:0000259" key="4">
    <source>
        <dbReference type="PROSITE" id="PS50853"/>
    </source>
</evidence>
<dbReference type="Proteomes" id="UP000681967">
    <property type="component" value="Unassembled WGS sequence"/>
</dbReference>
<feature type="region of interest" description="Disordered" evidence="3">
    <location>
        <begin position="33"/>
        <end position="77"/>
    </location>
</feature>
<reference evidence="5" key="1">
    <citation type="submission" date="2021-02" db="EMBL/GenBank/DDBJ databases">
        <authorList>
            <person name="Nowell W R."/>
        </authorList>
    </citation>
    <scope>NUCLEOTIDE SEQUENCE</scope>
</reference>
<dbReference type="Pfam" id="PF00227">
    <property type="entry name" value="Proteasome"/>
    <property type="match status" value="1"/>
</dbReference>
<comment type="caution">
    <text evidence="5">The sequence shown here is derived from an EMBL/GenBank/DDBJ whole genome shotgun (WGS) entry which is preliminary data.</text>
</comment>